<gene>
    <name evidence="4" type="ORF">Mgra_00000208</name>
</gene>
<evidence type="ECO:0000313" key="4">
    <source>
        <dbReference type="EMBL" id="KAF7640387.1"/>
    </source>
</evidence>
<protein>
    <submittedName>
        <fullName evidence="4">Uncharacterized protein</fullName>
    </submittedName>
</protein>
<reference evidence="4" key="1">
    <citation type="journal article" date="2020" name="Ecol. Evol.">
        <title>Genome structure and content of the rice root-knot nematode (Meloidogyne graminicola).</title>
        <authorList>
            <person name="Phan N.T."/>
            <person name="Danchin E.G.J."/>
            <person name="Klopp C."/>
            <person name="Perfus-Barbeoch L."/>
            <person name="Kozlowski D.K."/>
            <person name="Koutsovoulos G.D."/>
            <person name="Lopez-Roques C."/>
            <person name="Bouchez O."/>
            <person name="Zahm M."/>
            <person name="Besnard G."/>
            <person name="Bellafiore S."/>
        </authorList>
    </citation>
    <scope>NUCLEOTIDE SEQUENCE</scope>
    <source>
        <strain evidence="4">VN-18</strain>
    </source>
</reference>
<feature type="transmembrane region" description="Helical" evidence="3">
    <location>
        <begin position="571"/>
        <end position="591"/>
    </location>
</feature>
<evidence type="ECO:0000256" key="2">
    <source>
        <dbReference type="SAM" id="MobiDB-lite"/>
    </source>
</evidence>
<dbReference type="OrthoDB" id="5907858at2759"/>
<dbReference type="Proteomes" id="UP000605970">
    <property type="component" value="Unassembled WGS sequence"/>
</dbReference>
<evidence type="ECO:0000313" key="5">
    <source>
        <dbReference type="Proteomes" id="UP000605970"/>
    </source>
</evidence>
<feature type="compositionally biased region" description="Basic and acidic residues" evidence="2">
    <location>
        <begin position="267"/>
        <end position="277"/>
    </location>
</feature>
<feature type="region of interest" description="Disordered" evidence="2">
    <location>
        <begin position="99"/>
        <end position="140"/>
    </location>
</feature>
<dbReference type="AlphaFoldDB" id="A0A8T0A3G7"/>
<keyword evidence="1" id="KW-0175">Coiled coil</keyword>
<feature type="region of interest" description="Disordered" evidence="2">
    <location>
        <begin position="327"/>
        <end position="348"/>
    </location>
</feature>
<organism evidence="4 5">
    <name type="scientific">Meloidogyne graminicola</name>
    <dbReference type="NCBI Taxonomy" id="189291"/>
    <lineage>
        <taxon>Eukaryota</taxon>
        <taxon>Metazoa</taxon>
        <taxon>Ecdysozoa</taxon>
        <taxon>Nematoda</taxon>
        <taxon>Chromadorea</taxon>
        <taxon>Rhabditida</taxon>
        <taxon>Tylenchina</taxon>
        <taxon>Tylenchomorpha</taxon>
        <taxon>Tylenchoidea</taxon>
        <taxon>Meloidogynidae</taxon>
        <taxon>Meloidogyninae</taxon>
        <taxon>Meloidogyne</taxon>
    </lineage>
</organism>
<sequence length="965" mass="112003">MPTTRHKRRSSSPASLGKSRHHSSERHRNGSQRFENDSRRPSRRSPSPPMAFRRDSSAPYYRSSSFRSRGFISSRPRSFSIRGGRSSALSRFSTRSRFPRVPFHGRHSPMRSYDRRSSSPSGLHSLSSSQAWDRGRPFRGSTRATRRADFIGSFGRPIYYQPEYEVSPDRTTEDKLPTEPEELVEDRDELFSKMMEAKRSEKYLKIGIIERGIPLRPTFKKKEFSVNNERRLDDYYRLRDLLNAFDRRNPHLAFRGSGRVASRRKHTESPERNCSEKKARIDVEQETKTNNNRGAVLGEELEEVDCTETRFNFELDKNDNSVAPKVKNKETEMEQISNEDTQDNYQNEAVDYDDKSANRDDIYCGDLYEEENAVELDFMEDEIVDEELSEHPKFTQVREKHKQGEEVNIKHEQPFFHMFRPEFVPILISSLRKGAVIIRSKQESFQLFKQLREAYEESILSSSATEFDSNKINTQLLDESNVAKSHVEPEIVDSNITKKRGRKSKKTKGQEKSPIKSSLNQSETINTKEHIEELQSKEISNKQVPTLLEIALCYLITSEMNSNKKINEIKYIFFFSLINFVFCTIANWVIYEKQSVFHGHYCKQVFNDLEKIEGQENDKADAALEEALGEIRLAENNNERKMENSLFNSSMEKNNFNNTLTSVSLENDQSLPSIVLINSPKELLQRSSAISNLNKHSSQQKYQKFEFMPHFDRETYEFMVPEEPPINTDTLVAVLTFFGHLNAQPPQFELKGEKLGWFTVGEVASTQGPNYILAEVPILRKKKANISLSVTENGIYKFKVQSRQGHLKNSAQIKVEILPLRNYSHLEMEPINEEEKEENNSTTKQTLNTTTNKTTFYFSNNLIHLWLYSNLTSPQLIDIRPHFLVPGDTAQLFLLLNNTKTLKEYSNLFPYNFKIFGQKVEKNNNSFEEEEPLLIFNGKLILLNEEINLEKIIEIPKNGNWKIKN</sequence>
<keyword evidence="3" id="KW-0812">Transmembrane</keyword>
<feature type="region of interest" description="Disordered" evidence="2">
    <location>
        <begin position="1"/>
        <end position="65"/>
    </location>
</feature>
<feature type="region of interest" description="Disordered" evidence="2">
    <location>
        <begin position="493"/>
        <end position="522"/>
    </location>
</feature>
<feature type="compositionally biased region" description="Polar residues" evidence="2">
    <location>
        <begin position="334"/>
        <end position="347"/>
    </location>
</feature>
<feature type="compositionally biased region" description="Low complexity" evidence="2">
    <location>
        <begin position="118"/>
        <end position="129"/>
    </location>
</feature>
<proteinExistence type="predicted"/>
<dbReference type="EMBL" id="JABEBT010000001">
    <property type="protein sequence ID" value="KAF7640387.1"/>
    <property type="molecule type" value="Genomic_DNA"/>
</dbReference>
<name>A0A8T0A3G7_9BILA</name>
<feature type="compositionally biased region" description="Basic residues" evidence="2">
    <location>
        <begin position="497"/>
        <end position="507"/>
    </location>
</feature>
<comment type="caution">
    <text evidence="4">The sequence shown here is derived from an EMBL/GenBank/DDBJ whole genome shotgun (WGS) entry which is preliminary data.</text>
</comment>
<evidence type="ECO:0000256" key="3">
    <source>
        <dbReference type="SAM" id="Phobius"/>
    </source>
</evidence>
<evidence type="ECO:0000256" key="1">
    <source>
        <dbReference type="SAM" id="Coils"/>
    </source>
</evidence>
<keyword evidence="5" id="KW-1185">Reference proteome</keyword>
<keyword evidence="3" id="KW-1133">Transmembrane helix</keyword>
<feature type="region of interest" description="Disordered" evidence="2">
    <location>
        <begin position="258"/>
        <end position="277"/>
    </location>
</feature>
<accession>A0A8T0A3G7</accession>
<feature type="compositionally biased region" description="Basic residues" evidence="2">
    <location>
        <begin position="1"/>
        <end position="10"/>
    </location>
</feature>
<keyword evidence="3" id="KW-0472">Membrane</keyword>
<feature type="coiled-coil region" evidence="1">
    <location>
        <begin position="617"/>
        <end position="644"/>
    </location>
</feature>